<accession>A0A8D8VT71</accession>
<protein>
    <submittedName>
        <fullName evidence="1">Uncharacterized protein</fullName>
    </submittedName>
</protein>
<dbReference type="AlphaFoldDB" id="A0A8D8VT71"/>
<reference evidence="1" key="1">
    <citation type="submission" date="2021-05" db="EMBL/GenBank/DDBJ databases">
        <authorList>
            <person name="Alioto T."/>
            <person name="Alioto T."/>
            <person name="Gomez Garrido J."/>
        </authorList>
    </citation>
    <scope>NUCLEOTIDE SEQUENCE</scope>
</reference>
<dbReference type="EMBL" id="HBUF01087771">
    <property type="protein sequence ID" value="CAG6634847.1"/>
    <property type="molecule type" value="Transcribed_RNA"/>
</dbReference>
<name>A0A8D8VT71_9HEMI</name>
<evidence type="ECO:0000313" key="1">
    <source>
        <dbReference type="EMBL" id="CAG6634847.1"/>
    </source>
</evidence>
<organism evidence="1">
    <name type="scientific">Cacopsylla melanoneura</name>
    <dbReference type="NCBI Taxonomy" id="428564"/>
    <lineage>
        <taxon>Eukaryota</taxon>
        <taxon>Metazoa</taxon>
        <taxon>Ecdysozoa</taxon>
        <taxon>Arthropoda</taxon>
        <taxon>Hexapoda</taxon>
        <taxon>Insecta</taxon>
        <taxon>Pterygota</taxon>
        <taxon>Neoptera</taxon>
        <taxon>Paraneoptera</taxon>
        <taxon>Hemiptera</taxon>
        <taxon>Sternorrhyncha</taxon>
        <taxon>Psylloidea</taxon>
        <taxon>Psyllidae</taxon>
        <taxon>Psyllinae</taxon>
        <taxon>Cacopsylla</taxon>
    </lineage>
</organism>
<proteinExistence type="predicted"/>
<sequence>MKAFYLISNHFPDKKKTFQTLSIFYFPLRGNMGQLRQYGTIQAMMVNIMYLCRKSNVVTSVLGNIEFQGFPVERICVQCCHLSGPLSNTISSQVEPIMQGPT</sequence>